<sequence>MAEERPPETLTEGPVESGADSPDFEEKGPNRRCIVTGRVLPVEQMIRFVVGPDGVVVPDIEARLPGRGLWLSAGWNMVNTAVAKNLFAKSFRRKVVAPADLAETIAGLLLRRCLERIGLARRAGQAITGFEKVRGELKAGRGAVLLAAADGAADGRDKIRALAPALPLVAVLSSEELGAAFGRSHAVHALLTAGRLADGLKIDATRLAGMRRIEPGCNDV</sequence>
<accession>A0A2N3PSE8</accession>
<reference evidence="4" key="1">
    <citation type="submission" date="2017-12" db="EMBL/GenBank/DDBJ databases">
        <title>Draft genome sequence of Telmatospirillum siberiense 26-4b1T, an acidotolerant peatland alphaproteobacterium potentially involved in sulfur cycling.</title>
        <authorList>
            <person name="Hausmann B."/>
            <person name="Pjevac P."/>
            <person name="Schreck K."/>
            <person name="Herbold C.W."/>
            <person name="Daims H."/>
            <person name="Wagner M."/>
            <person name="Pester M."/>
            <person name="Loy A."/>
        </authorList>
    </citation>
    <scope>NUCLEOTIDE SEQUENCE [LARGE SCALE GENOMIC DNA]</scope>
    <source>
        <strain evidence="4">26-4b1</strain>
    </source>
</reference>
<gene>
    <name evidence="3" type="ORF">CWS72_17015</name>
</gene>
<dbReference type="SUPFAM" id="SSF64376">
    <property type="entry name" value="YlxR-like"/>
    <property type="match status" value="1"/>
</dbReference>
<dbReference type="PANTHER" id="PTHR34215:SF1">
    <property type="entry name" value="YLXR DOMAIN-CONTAINING PROTEIN"/>
    <property type="match status" value="1"/>
</dbReference>
<dbReference type="InterPro" id="IPR035931">
    <property type="entry name" value="YlxR-like_sf"/>
</dbReference>
<feature type="region of interest" description="Disordered" evidence="1">
    <location>
        <begin position="1"/>
        <end position="29"/>
    </location>
</feature>
<dbReference type="PANTHER" id="PTHR34215">
    <property type="entry name" value="BLL0784 PROTEIN"/>
    <property type="match status" value="1"/>
</dbReference>
<dbReference type="RefSeq" id="WP_101251823.1">
    <property type="nucleotide sequence ID" value="NZ_PIUM01000021.1"/>
</dbReference>
<dbReference type="EMBL" id="PIUM01000021">
    <property type="protein sequence ID" value="PKU23333.1"/>
    <property type="molecule type" value="Genomic_DNA"/>
</dbReference>
<name>A0A2N3PSE8_9PROT</name>
<dbReference type="Gene3D" id="3.30.1230.10">
    <property type="entry name" value="YlxR-like"/>
    <property type="match status" value="1"/>
</dbReference>
<dbReference type="InterPro" id="IPR029064">
    <property type="entry name" value="Ribosomal_eL30-like_sf"/>
</dbReference>
<evidence type="ECO:0000313" key="4">
    <source>
        <dbReference type="Proteomes" id="UP000233293"/>
    </source>
</evidence>
<dbReference type="InterPro" id="IPR037465">
    <property type="entry name" value="YlxR"/>
</dbReference>
<dbReference type="Gene3D" id="3.30.1330.30">
    <property type="match status" value="1"/>
</dbReference>
<evidence type="ECO:0000313" key="3">
    <source>
        <dbReference type="EMBL" id="PKU23333.1"/>
    </source>
</evidence>
<organism evidence="3 4">
    <name type="scientific">Telmatospirillum siberiense</name>
    <dbReference type="NCBI Taxonomy" id="382514"/>
    <lineage>
        <taxon>Bacteria</taxon>
        <taxon>Pseudomonadati</taxon>
        <taxon>Pseudomonadota</taxon>
        <taxon>Alphaproteobacteria</taxon>
        <taxon>Rhodospirillales</taxon>
        <taxon>Rhodospirillaceae</taxon>
        <taxon>Telmatospirillum</taxon>
    </lineage>
</organism>
<keyword evidence="4" id="KW-1185">Reference proteome</keyword>
<dbReference type="Proteomes" id="UP000233293">
    <property type="component" value="Unassembled WGS sequence"/>
</dbReference>
<dbReference type="AlphaFoldDB" id="A0A2N3PSE8"/>
<dbReference type="Pfam" id="PF04296">
    <property type="entry name" value="YlxR"/>
    <property type="match status" value="1"/>
</dbReference>
<dbReference type="InterPro" id="IPR007393">
    <property type="entry name" value="YlxR_dom"/>
</dbReference>
<feature type="domain" description="YlxR" evidence="2">
    <location>
        <begin position="31"/>
        <end position="104"/>
    </location>
</feature>
<protein>
    <recommendedName>
        <fullName evidence="2">YlxR domain-containing protein</fullName>
    </recommendedName>
</protein>
<evidence type="ECO:0000256" key="1">
    <source>
        <dbReference type="SAM" id="MobiDB-lite"/>
    </source>
</evidence>
<dbReference type="OrthoDB" id="9799836at2"/>
<dbReference type="NCBIfam" id="NF006622">
    <property type="entry name" value="PRK09190.1"/>
    <property type="match status" value="1"/>
</dbReference>
<dbReference type="SUPFAM" id="SSF55315">
    <property type="entry name" value="L30e-like"/>
    <property type="match status" value="1"/>
</dbReference>
<proteinExistence type="predicted"/>
<comment type="caution">
    <text evidence="3">The sequence shown here is derived from an EMBL/GenBank/DDBJ whole genome shotgun (WGS) entry which is preliminary data.</text>
</comment>
<evidence type="ECO:0000259" key="2">
    <source>
        <dbReference type="Pfam" id="PF04296"/>
    </source>
</evidence>